<evidence type="ECO:0000256" key="1">
    <source>
        <dbReference type="SAM" id="SignalP"/>
    </source>
</evidence>
<dbReference type="Proteomes" id="UP000677611">
    <property type="component" value="Unassembled WGS sequence"/>
</dbReference>
<gene>
    <name evidence="2" type="ORF">J4P90_25850</name>
</gene>
<reference evidence="2 3" key="1">
    <citation type="submission" date="2021-03" db="EMBL/GenBank/DDBJ databases">
        <title>Identification of novel Bacillus strains.</title>
        <authorList>
            <person name="Xiao Z."/>
            <person name="Li Y."/>
            <person name="Shen J."/>
        </authorList>
    </citation>
    <scope>NUCLEOTIDE SEQUENCE [LARGE SCALE GENOMIC DNA]</scope>
    <source>
        <strain evidence="2 3">SY8</strain>
    </source>
</reference>
<evidence type="ECO:0000313" key="3">
    <source>
        <dbReference type="Proteomes" id="UP000677611"/>
    </source>
</evidence>
<sequence length="197" mass="22422">MKKLVSLTLAFIFAWSLMGVEPTSAAGNIEKVDKRTTFEELTYEEAMERIANYSGLSIQEVKLKNPNNLQTLGTCGYGEARTQLDVSTFYQPYLVVVVDKCRDGSFGWIGNINYANLLRQDAWGRTKVFSGDVKAWNNDQRGIEYLVNGDFFDYGNMVETYSSGANTTAFSIGYSVSQQRDHFKYWYSGYKYFKIVP</sequence>
<evidence type="ECO:0000313" key="2">
    <source>
        <dbReference type="EMBL" id="MBO1628543.1"/>
    </source>
</evidence>
<keyword evidence="3" id="KW-1185">Reference proteome</keyword>
<dbReference type="EMBL" id="JAGDQJ010000058">
    <property type="protein sequence ID" value="MBO1628543.1"/>
    <property type="molecule type" value="Genomic_DNA"/>
</dbReference>
<organism evidence="2 3">
    <name type="scientific">Bacillus arachidis</name>
    <dbReference type="NCBI Taxonomy" id="2819290"/>
    <lineage>
        <taxon>Bacteria</taxon>
        <taxon>Bacillati</taxon>
        <taxon>Bacillota</taxon>
        <taxon>Bacilli</taxon>
        <taxon>Bacillales</taxon>
        <taxon>Bacillaceae</taxon>
        <taxon>Bacillus</taxon>
    </lineage>
</organism>
<name>A0ABS3P5R7_9BACI</name>
<proteinExistence type="predicted"/>
<protein>
    <submittedName>
        <fullName evidence="2">Uncharacterized protein</fullName>
    </submittedName>
</protein>
<comment type="caution">
    <text evidence="2">The sequence shown here is derived from an EMBL/GenBank/DDBJ whole genome shotgun (WGS) entry which is preliminary data.</text>
</comment>
<feature type="chain" id="PRO_5045874794" evidence="1">
    <location>
        <begin position="26"/>
        <end position="197"/>
    </location>
</feature>
<feature type="signal peptide" evidence="1">
    <location>
        <begin position="1"/>
        <end position="25"/>
    </location>
</feature>
<accession>A0ABS3P5R7</accession>
<dbReference type="RefSeq" id="WP_208019546.1">
    <property type="nucleotide sequence ID" value="NZ_JAGDQJ010000058.1"/>
</dbReference>
<keyword evidence="1" id="KW-0732">Signal</keyword>